<evidence type="ECO:0000256" key="7">
    <source>
        <dbReference type="ARBA" id="ARBA00023242"/>
    </source>
</evidence>
<feature type="compositionally biased region" description="Pro residues" evidence="8">
    <location>
        <begin position="161"/>
        <end position="170"/>
    </location>
</feature>
<feature type="compositionally biased region" description="Low complexity" evidence="8">
    <location>
        <begin position="425"/>
        <end position="442"/>
    </location>
</feature>
<dbReference type="InterPro" id="IPR040366">
    <property type="entry name" value="Nab2/ZC3H14"/>
</dbReference>
<dbReference type="InterPro" id="IPR043094">
    <property type="entry name" value="Nab2/ZC3H14_N_sf"/>
</dbReference>
<comment type="similarity">
    <text evidence="2">Belongs to the ZC3H14 family.</text>
</comment>
<dbReference type="Pfam" id="PF14608">
    <property type="entry name" value="zf-CCCH_2"/>
    <property type="match status" value="3"/>
</dbReference>
<organism evidence="10 11">
    <name type="scientific">Grifola frondosa</name>
    <name type="common">Maitake</name>
    <name type="synonym">Polyporus frondosus</name>
    <dbReference type="NCBI Taxonomy" id="5627"/>
    <lineage>
        <taxon>Eukaryota</taxon>
        <taxon>Fungi</taxon>
        <taxon>Dikarya</taxon>
        <taxon>Basidiomycota</taxon>
        <taxon>Agaricomycotina</taxon>
        <taxon>Agaricomycetes</taxon>
        <taxon>Polyporales</taxon>
        <taxon>Grifolaceae</taxon>
        <taxon>Grifola</taxon>
    </lineage>
</organism>
<evidence type="ECO:0000256" key="1">
    <source>
        <dbReference type="ARBA" id="ARBA00004123"/>
    </source>
</evidence>
<comment type="caution">
    <text evidence="10">The sequence shown here is derived from an EMBL/GenBank/DDBJ whole genome shotgun (WGS) entry which is preliminary data.</text>
</comment>
<proteinExistence type="inferred from homology"/>
<dbReference type="GO" id="GO:0005737">
    <property type="term" value="C:cytoplasm"/>
    <property type="evidence" value="ECO:0007669"/>
    <property type="project" value="TreeGrafter"/>
</dbReference>
<gene>
    <name evidence="10" type="ORF">A0H81_10439</name>
</gene>
<dbReference type="Proteomes" id="UP000092993">
    <property type="component" value="Unassembled WGS sequence"/>
</dbReference>
<evidence type="ECO:0000259" key="9">
    <source>
        <dbReference type="Pfam" id="PF21803"/>
    </source>
</evidence>
<dbReference type="GO" id="GO:0043488">
    <property type="term" value="P:regulation of mRNA stability"/>
    <property type="evidence" value="ECO:0007669"/>
    <property type="project" value="InterPro"/>
</dbReference>
<dbReference type="EMBL" id="LUGG01000015">
    <property type="protein sequence ID" value="OBZ69998.1"/>
    <property type="molecule type" value="Genomic_DNA"/>
</dbReference>
<dbReference type="GO" id="GO:0008270">
    <property type="term" value="F:zinc ion binding"/>
    <property type="evidence" value="ECO:0007669"/>
    <property type="project" value="UniProtKB-KW"/>
</dbReference>
<dbReference type="OrthoDB" id="438553at2759"/>
<keyword evidence="7" id="KW-0539">Nucleus</keyword>
<dbReference type="GO" id="GO:0005634">
    <property type="term" value="C:nucleus"/>
    <property type="evidence" value="ECO:0007669"/>
    <property type="project" value="UniProtKB-SubCell"/>
</dbReference>
<evidence type="ECO:0000313" key="10">
    <source>
        <dbReference type="EMBL" id="OBZ69998.1"/>
    </source>
</evidence>
<keyword evidence="6" id="KW-0862">Zinc</keyword>
<keyword evidence="3" id="KW-0479">Metal-binding</keyword>
<comment type="subcellular location">
    <subcellularLocation>
        <location evidence="1">Nucleus</location>
    </subcellularLocation>
</comment>
<dbReference type="PANTHER" id="PTHR14738:SF29">
    <property type="entry name" value="ZINC FINGER CCCH DOMAIN-CONTAINING PROTEIN 14"/>
    <property type="match status" value="1"/>
</dbReference>
<dbReference type="Gene3D" id="1.10.340.40">
    <property type="entry name" value="Nuclear abundant poly(A) RNA-bind protein 2, N-terminal domain"/>
    <property type="match status" value="1"/>
</dbReference>
<evidence type="ECO:0000256" key="6">
    <source>
        <dbReference type="ARBA" id="ARBA00022833"/>
    </source>
</evidence>
<feature type="compositionally biased region" description="Low complexity" evidence="8">
    <location>
        <begin position="139"/>
        <end position="160"/>
    </location>
</feature>
<dbReference type="Gene3D" id="4.10.1000.40">
    <property type="match status" value="2"/>
</dbReference>
<keyword evidence="11" id="KW-1185">Reference proteome</keyword>
<dbReference type="AlphaFoldDB" id="A0A1C7LZU0"/>
<dbReference type="PANTHER" id="PTHR14738">
    <property type="entry name" value="ZINC FINGER CCCH DOMAIN-CONTAINING PROTEIN 14"/>
    <property type="match status" value="1"/>
</dbReference>
<evidence type="ECO:0000256" key="5">
    <source>
        <dbReference type="ARBA" id="ARBA00022771"/>
    </source>
</evidence>
<dbReference type="OMA" id="CPYAHQS"/>
<dbReference type="GO" id="GO:0008143">
    <property type="term" value="F:poly(A) binding"/>
    <property type="evidence" value="ECO:0007669"/>
    <property type="project" value="InterPro"/>
</dbReference>
<protein>
    <recommendedName>
        <fullName evidence="9">Nab2 type CCCH zinc finger 4 domain-containing protein</fullName>
    </recommendedName>
</protein>
<evidence type="ECO:0000256" key="4">
    <source>
        <dbReference type="ARBA" id="ARBA00022737"/>
    </source>
</evidence>
<sequence>MKQFHSKPLSCSSSSLSFCNEPRRIPTSSVFLLTPSSFAAISPRMAFGLTIGTERSSALQTAIQDELTKRGFSNDADPVMAEYITIMIINNKTPAQIAGELEDLIGADFGEWHVHRSAHAADIRSDPSFVDWLFAEASKGAPESEAPPAAEPSTSTQPPARESPPHLPPETPRRPPHGPRSGAPIYQQAISQATSPSPSAQKRTASARSPSPSGQPSKTRRLDVVPTGPRAMFRDRDGAGTGAGTSGGARSLLERVGPARNNGGGHGPYPLHDDIQARIDNITGNSPDPNMMMLGGGGGFPMNGMGGMDMSAMAGMTNPMLLQEMMMNQMALMSQMAGAMGILNPALLNGGAFPMQPGMGGEKCLCSTVAWEECSRWVAGMVRGAEEGGERGRGGSGMRGSGRGRGGRAASPHIAEPAMTDGAQVSPAPSTTPVAAPAVVAPTPTPANITPQPPLSASAVTHVHHPARTGFVPPERPQSPTLCKFGLKCTNPVCRYSHPSPVATAESGVVLSNEPCEKGKDCKDKDCVKAHVSPAVLNPHAELLKPATYASPAPAAPQSTIPCRFGLACTRPGCPYVHPSRPAPDHYKSHFVQPCRFGAACTRATCPFQHPEGRVLPSTFHRGLSTTGPLVNVSTPEAGSMNVPSPHKSVVFKKSDGAGKSAAELEKKVKEMEEKKSLAEKTIAEAEKAAAAGKKDDPSNPVSIAA</sequence>
<evidence type="ECO:0000256" key="8">
    <source>
        <dbReference type="SAM" id="MobiDB-lite"/>
    </source>
</evidence>
<dbReference type="Pfam" id="PF21803">
    <property type="entry name" value="Nab2-zf4"/>
    <property type="match status" value="1"/>
</dbReference>
<feature type="region of interest" description="Disordered" evidence="8">
    <location>
        <begin position="685"/>
        <end position="706"/>
    </location>
</feature>
<feature type="domain" description="Nab2 type CCCH zinc finger 4" evidence="9">
    <location>
        <begin position="510"/>
        <end position="531"/>
    </location>
</feature>
<evidence type="ECO:0000256" key="3">
    <source>
        <dbReference type="ARBA" id="ARBA00022723"/>
    </source>
</evidence>
<keyword evidence="5" id="KW-0863">Zinc-finger</keyword>
<accession>A0A1C7LZU0</accession>
<feature type="compositionally biased region" description="Polar residues" evidence="8">
    <location>
        <begin position="188"/>
        <end position="217"/>
    </location>
</feature>
<feature type="compositionally biased region" description="Gly residues" evidence="8">
    <location>
        <begin position="394"/>
        <end position="404"/>
    </location>
</feature>
<keyword evidence="4" id="KW-0677">Repeat</keyword>
<dbReference type="STRING" id="5627.A0A1C7LZU0"/>
<feature type="compositionally biased region" description="Basic and acidic residues" evidence="8">
    <location>
        <begin position="685"/>
        <end position="698"/>
    </location>
</feature>
<name>A0A1C7LZU0_GRIFR</name>
<evidence type="ECO:0000256" key="2">
    <source>
        <dbReference type="ARBA" id="ARBA00008423"/>
    </source>
</evidence>
<feature type="region of interest" description="Disordered" evidence="8">
    <location>
        <begin position="385"/>
        <end position="456"/>
    </location>
</feature>
<reference evidence="10 11" key="1">
    <citation type="submission" date="2016-03" db="EMBL/GenBank/DDBJ databases">
        <title>Whole genome sequencing of Grifola frondosa 9006-11.</title>
        <authorList>
            <person name="Min B."/>
            <person name="Park H."/>
            <person name="Kim J.-G."/>
            <person name="Cho H."/>
            <person name="Oh Y.-L."/>
            <person name="Kong W.-S."/>
            <person name="Choi I.-G."/>
        </authorList>
    </citation>
    <scope>NUCLEOTIDE SEQUENCE [LARGE SCALE GENOMIC DNA]</scope>
    <source>
        <strain evidence="10 11">9006-11</strain>
    </source>
</reference>
<dbReference type="InterPro" id="IPR049017">
    <property type="entry name" value="Nab2_Znf4"/>
</dbReference>
<feature type="region of interest" description="Disordered" evidence="8">
    <location>
        <begin position="139"/>
        <end position="250"/>
    </location>
</feature>
<evidence type="ECO:0000313" key="11">
    <source>
        <dbReference type="Proteomes" id="UP000092993"/>
    </source>
</evidence>